<dbReference type="EMBL" id="JAUQSY010000005">
    <property type="protein sequence ID" value="MDO7874724.1"/>
    <property type="molecule type" value="Genomic_DNA"/>
</dbReference>
<organism evidence="1 2">
    <name type="scientific">Hymenobacter aranciens</name>
    <dbReference type="NCBI Taxonomy" id="3063996"/>
    <lineage>
        <taxon>Bacteria</taxon>
        <taxon>Pseudomonadati</taxon>
        <taxon>Bacteroidota</taxon>
        <taxon>Cytophagia</taxon>
        <taxon>Cytophagales</taxon>
        <taxon>Hymenobacteraceae</taxon>
        <taxon>Hymenobacter</taxon>
    </lineage>
</organism>
<protein>
    <submittedName>
        <fullName evidence="1">Uncharacterized protein</fullName>
    </submittedName>
</protein>
<dbReference type="RefSeq" id="WP_305006042.1">
    <property type="nucleotide sequence ID" value="NZ_JAUQSY010000005.1"/>
</dbReference>
<evidence type="ECO:0000313" key="2">
    <source>
        <dbReference type="Proteomes" id="UP001176429"/>
    </source>
</evidence>
<proteinExistence type="predicted"/>
<accession>A0ABT9B8Y8</accession>
<evidence type="ECO:0000313" key="1">
    <source>
        <dbReference type="EMBL" id="MDO7874724.1"/>
    </source>
</evidence>
<dbReference type="Proteomes" id="UP001176429">
    <property type="component" value="Unassembled WGS sequence"/>
</dbReference>
<gene>
    <name evidence="1" type="ORF">Q5H93_08265</name>
</gene>
<sequence length="718" mass="81773">MTVTLYQPEMPPQEMPVAGFTLNSADSEAGRNLVLAAGFMGCVPALVDVLASGQGYLFYSVFDHDGMVNPGAMTVMSTITGITSDAEDEDHILRGPVLVVLEREVEPIQGEQNNLPVSTLANAYEQTLQSVPDLTNCNVRRNTGTSTSQPICTMPTPAEILESILEAELEKFSEISGLPGSAVVNIVREMDIVYLYLRGSGQFDAAYTDYFETIHQYGWPLLLQAWYSKIEQAEFQPVLYSDNDITAWADAVIHATGKLAFARQLVMFCKMGFASFTRPTESEFVFATTESWSNAEFFDLHDWQFVQEHIVGQLTDRKAGKDRFDADRVHKRVMLSVKSPDRRTIAYQATPYVTDYFIQQGRYHIFRKQVHDDFDEADLFGQIPYGDYVTMVEYLAGLALLHKSFCEAAHKKYGSLELRNIISLFCSREDVEADLARYLDRTREEISTMLSHITLNKDNYQDYLSIPRVAPPPFIQVSDSQLLRSAAGCLNNPFQFLNHELKRNCALDYSKAVNNRENRFRRMIFGFFTEDRFVRIPVEIRMSIDGRETDIDAVVFDKVTKSLGLFQLKWQDPFANSMQKRRSVISNLQRNALSWLDKVVTWVERTDVKTTLNALQITRHSPAEKVIGNVYFFIIGRHGIHFTGVEQDERAAWGSWPQLLAGAARITKQETEPDPIQHMHNRLKHDAPRLRMEREGYPALADFNLQFENFQVSHQGRS</sequence>
<name>A0ABT9B8Y8_9BACT</name>
<keyword evidence="2" id="KW-1185">Reference proteome</keyword>
<reference evidence="1" key="1">
    <citation type="submission" date="2023-07" db="EMBL/GenBank/DDBJ databases">
        <authorList>
            <person name="Kim M.K."/>
        </authorList>
    </citation>
    <scope>NUCLEOTIDE SEQUENCE</scope>
    <source>
        <strain evidence="1">ASUV-10-1</strain>
    </source>
</reference>
<comment type="caution">
    <text evidence="1">The sequence shown here is derived from an EMBL/GenBank/DDBJ whole genome shotgun (WGS) entry which is preliminary data.</text>
</comment>